<dbReference type="Pfam" id="PF00291">
    <property type="entry name" value="PALP"/>
    <property type="match status" value="1"/>
</dbReference>
<sequence>MNLYNIKHPEEQANFAQAVRQGLGKDQGLFFPENIPHLSNIDELLALPLVERSQKILGALIGDEIPQAQLEQMVRNAFTFPAPVAKVEDNIYALELFHGPTLAFKDFGGRFMAQALATVRGDGKITILTATSGDTGAAVAHAFYGLENIDVVILYPKGKISPLQEKLFCTLGGNIRTIAINADFDACQALVKQAFDDAELRQAIGLNSANSINISRLLAQVCYYFEAATQLPKEKRENLVVSVPSGNFGNLTAGLIAKTLGLPIKRFIAATNANDTVPRYLHNGNWSPNATVATLSNAMDVSRPNNWPRVEELFKRNGWALSELHSAAISDAQTEDTLRAMNQLGYLCEPHGAVAYEVLKQDLQADETGLFLCTAHPAKFKESVERILDLTLPLPEALDKHNKLPLLSDEMENDFAQLKAYLLK</sequence>
<proteinExistence type="inferred from homology"/>
<evidence type="ECO:0000256" key="7">
    <source>
        <dbReference type="ARBA" id="ARBA00022697"/>
    </source>
</evidence>
<dbReference type="SUPFAM" id="SSF53686">
    <property type="entry name" value="Tryptophan synthase beta subunit-like PLP-dependent enzymes"/>
    <property type="match status" value="1"/>
</dbReference>
<evidence type="ECO:0000256" key="5">
    <source>
        <dbReference type="ARBA" id="ARBA00018679"/>
    </source>
</evidence>
<dbReference type="Gene3D" id="3.40.50.1100">
    <property type="match status" value="2"/>
</dbReference>
<dbReference type="Proteomes" id="UP000274211">
    <property type="component" value="Unassembled WGS sequence"/>
</dbReference>
<evidence type="ECO:0000256" key="1">
    <source>
        <dbReference type="ARBA" id="ARBA00001933"/>
    </source>
</evidence>
<keyword evidence="8" id="KW-0663">Pyridoxal phosphate</keyword>
<dbReference type="InterPro" id="IPR036052">
    <property type="entry name" value="TrpB-like_PALP_sf"/>
</dbReference>
<keyword evidence="9 14" id="KW-0456">Lyase</keyword>
<dbReference type="PANTHER" id="PTHR42690:SF1">
    <property type="entry name" value="THREONINE SYNTHASE-LIKE 2"/>
    <property type="match status" value="1"/>
</dbReference>
<evidence type="ECO:0000259" key="13">
    <source>
        <dbReference type="Pfam" id="PF14821"/>
    </source>
</evidence>
<keyword evidence="6" id="KW-0028">Amino-acid biosynthesis</keyword>
<dbReference type="InterPro" id="IPR051166">
    <property type="entry name" value="Threonine_Synthase"/>
</dbReference>
<feature type="domain" description="Tryptophan synthase beta chain-like PALP" evidence="12">
    <location>
        <begin position="86"/>
        <end position="366"/>
    </location>
</feature>
<dbReference type="InterPro" id="IPR037158">
    <property type="entry name" value="Thr_synth_N_sf"/>
</dbReference>
<comment type="similarity">
    <text evidence="3">Belongs to the threonine synthase family.</text>
</comment>
<evidence type="ECO:0000259" key="12">
    <source>
        <dbReference type="Pfam" id="PF00291"/>
    </source>
</evidence>
<evidence type="ECO:0000256" key="11">
    <source>
        <dbReference type="NCBIfam" id="TIGR00260"/>
    </source>
</evidence>
<evidence type="ECO:0000256" key="3">
    <source>
        <dbReference type="ARBA" id="ARBA00005517"/>
    </source>
</evidence>
<comment type="cofactor">
    <cofactor evidence="1">
        <name>pyridoxal 5'-phosphate</name>
        <dbReference type="ChEBI" id="CHEBI:597326"/>
    </cofactor>
</comment>
<evidence type="ECO:0000256" key="8">
    <source>
        <dbReference type="ARBA" id="ARBA00022898"/>
    </source>
</evidence>
<dbReference type="Gene3D" id="3.90.1380.10">
    <property type="entry name" value="Threonine synthase, N-terminal domain"/>
    <property type="match status" value="1"/>
</dbReference>
<reference evidence="14 15" key="1">
    <citation type="journal article" date="2019" name="J. Oral Microbiol.">
        <title>Role of OmpA1 and OmpA2 in Aggregatibacter actinomycetemcomitans and Aggregatibacter aphrophilus serum resistance.</title>
        <authorList>
            <person name="Lindholm M."/>
            <person name="Min Aung K."/>
            <person name="Nyunt Wai S."/>
            <person name="Oscarsson J."/>
        </authorList>
    </citation>
    <scope>NUCLEOTIDE SEQUENCE [LARGE SCALE GENOMIC DNA]</scope>
    <source>
        <strain evidence="14 15">HK83</strain>
    </source>
</reference>
<dbReference type="Pfam" id="PF14821">
    <property type="entry name" value="Thr_synth_N"/>
    <property type="match status" value="1"/>
</dbReference>
<name>A0ABX9VSA7_AGGAP</name>
<evidence type="ECO:0000256" key="10">
    <source>
        <dbReference type="ARBA" id="ARBA00049144"/>
    </source>
</evidence>
<organism evidence="14 15">
    <name type="scientific">Aggregatibacter aphrophilus</name>
    <name type="common">Haemophilus aphrophilus</name>
    <dbReference type="NCBI Taxonomy" id="732"/>
    <lineage>
        <taxon>Bacteria</taxon>
        <taxon>Pseudomonadati</taxon>
        <taxon>Pseudomonadota</taxon>
        <taxon>Gammaproteobacteria</taxon>
        <taxon>Pasteurellales</taxon>
        <taxon>Pasteurellaceae</taxon>
        <taxon>Aggregatibacter</taxon>
    </lineage>
</organism>
<dbReference type="PANTHER" id="PTHR42690">
    <property type="entry name" value="THREONINE SYNTHASE FAMILY MEMBER"/>
    <property type="match status" value="1"/>
</dbReference>
<dbReference type="InterPro" id="IPR001926">
    <property type="entry name" value="TrpB-like_PALP"/>
</dbReference>
<dbReference type="RefSeq" id="WP_050693231.1">
    <property type="nucleotide sequence ID" value="NZ_CP012067.1"/>
</dbReference>
<feature type="domain" description="Threonine synthase N-terminal" evidence="13">
    <location>
        <begin position="10"/>
        <end position="78"/>
    </location>
</feature>
<keyword evidence="7" id="KW-0791">Threonine biosynthesis</keyword>
<evidence type="ECO:0000256" key="9">
    <source>
        <dbReference type="ARBA" id="ARBA00023239"/>
    </source>
</evidence>
<protein>
    <recommendedName>
        <fullName evidence="5 11">Threonine synthase</fullName>
        <ecNumber evidence="4 11">4.2.3.1</ecNumber>
    </recommendedName>
</protein>
<dbReference type="EC" id="4.2.3.1" evidence="4 11"/>
<evidence type="ECO:0000256" key="6">
    <source>
        <dbReference type="ARBA" id="ARBA00022605"/>
    </source>
</evidence>
<keyword evidence="15" id="KW-1185">Reference proteome</keyword>
<comment type="catalytic activity">
    <reaction evidence="10">
        <text>O-phospho-L-homoserine + H2O = L-threonine + phosphate</text>
        <dbReference type="Rhea" id="RHEA:10840"/>
        <dbReference type="ChEBI" id="CHEBI:15377"/>
        <dbReference type="ChEBI" id="CHEBI:43474"/>
        <dbReference type="ChEBI" id="CHEBI:57590"/>
        <dbReference type="ChEBI" id="CHEBI:57926"/>
        <dbReference type="EC" id="4.2.3.1"/>
    </reaction>
</comment>
<comment type="caution">
    <text evidence="14">The sequence shown here is derived from an EMBL/GenBank/DDBJ whole genome shotgun (WGS) entry which is preliminary data.</text>
</comment>
<dbReference type="InterPro" id="IPR029144">
    <property type="entry name" value="Thr_synth_N"/>
</dbReference>
<evidence type="ECO:0000256" key="2">
    <source>
        <dbReference type="ARBA" id="ARBA00004979"/>
    </source>
</evidence>
<evidence type="ECO:0000256" key="4">
    <source>
        <dbReference type="ARBA" id="ARBA00013028"/>
    </source>
</evidence>
<gene>
    <name evidence="14" type="ORF">DOL88_10095</name>
</gene>
<dbReference type="GO" id="GO:0004795">
    <property type="term" value="F:threonine synthase activity"/>
    <property type="evidence" value="ECO:0007669"/>
    <property type="project" value="UniProtKB-EC"/>
</dbReference>
<dbReference type="InterPro" id="IPR004450">
    <property type="entry name" value="Thr_synthase-like"/>
</dbReference>
<dbReference type="InterPro" id="IPR000634">
    <property type="entry name" value="Ser/Thr_deHydtase_PyrdxlP-BS"/>
</dbReference>
<accession>A0ABX9VSA7</accession>
<comment type="pathway">
    <text evidence="2">Amino-acid biosynthesis; L-threonine biosynthesis; L-threonine from L-aspartate: step 5/5.</text>
</comment>
<evidence type="ECO:0000313" key="14">
    <source>
        <dbReference type="EMBL" id="RMW79444.1"/>
    </source>
</evidence>
<dbReference type="EMBL" id="QMGS01000101">
    <property type="protein sequence ID" value="RMW79444.1"/>
    <property type="molecule type" value="Genomic_DNA"/>
</dbReference>
<evidence type="ECO:0000313" key="15">
    <source>
        <dbReference type="Proteomes" id="UP000274211"/>
    </source>
</evidence>
<dbReference type="NCBIfam" id="TIGR00260">
    <property type="entry name" value="thrC"/>
    <property type="match status" value="1"/>
</dbReference>
<dbReference type="PROSITE" id="PS00165">
    <property type="entry name" value="DEHYDRATASE_SER_THR"/>
    <property type="match status" value="1"/>
</dbReference>